<dbReference type="InterPro" id="IPR029058">
    <property type="entry name" value="AB_hydrolase_fold"/>
</dbReference>
<evidence type="ECO:0000313" key="6">
    <source>
        <dbReference type="EMBL" id="CAF3824092.1"/>
    </source>
</evidence>
<dbReference type="EMBL" id="CAJOBE010001996">
    <property type="protein sequence ID" value="CAF3791115.1"/>
    <property type="molecule type" value="Genomic_DNA"/>
</dbReference>
<evidence type="ECO:0000256" key="1">
    <source>
        <dbReference type="ARBA" id="ARBA00022801"/>
    </source>
</evidence>
<evidence type="ECO:0000313" key="7">
    <source>
        <dbReference type="Proteomes" id="UP000663882"/>
    </source>
</evidence>
<evidence type="ECO:0000313" key="3">
    <source>
        <dbReference type="EMBL" id="CAF0956658.1"/>
    </source>
</evidence>
<feature type="domain" description="Alpha/beta hydrolase fold-3" evidence="2">
    <location>
        <begin position="111"/>
        <end position="325"/>
    </location>
</feature>
<keyword evidence="1" id="KW-0378">Hydrolase</keyword>
<dbReference type="AlphaFoldDB" id="A0A814TPT7"/>
<dbReference type="InterPro" id="IPR013094">
    <property type="entry name" value="AB_hydrolase_3"/>
</dbReference>
<accession>A0A814TPT7</accession>
<gene>
    <name evidence="5" type="ORF">FNK824_LOCUS14445</name>
    <name evidence="6" type="ORF">OTI717_LOCUS19590</name>
    <name evidence="4" type="ORF">RFH988_LOCUS22580</name>
    <name evidence="3" type="ORF">SEV965_LOCUS8540</name>
</gene>
<name>A0A814TPT7_9BILA</name>
<dbReference type="EMBL" id="CAJOAX010002877">
    <property type="protein sequence ID" value="CAF3824092.1"/>
    <property type="molecule type" value="Genomic_DNA"/>
</dbReference>
<dbReference type="GO" id="GO:0016787">
    <property type="term" value="F:hydrolase activity"/>
    <property type="evidence" value="ECO:0007669"/>
    <property type="project" value="UniProtKB-KW"/>
</dbReference>
<dbReference type="PANTHER" id="PTHR48081">
    <property type="entry name" value="AB HYDROLASE SUPERFAMILY PROTEIN C4A8.06C"/>
    <property type="match status" value="1"/>
</dbReference>
<dbReference type="PANTHER" id="PTHR48081:SF31">
    <property type="entry name" value="STERYL ACETYL HYDROLASE MUG81-RELATED"/>
    <property type="match status" value="1"/>
</dbReference>
<dbReference type="Proteomes" id="UP000663874">
    <property type="component" value="Unassembled WGS sequence"/>
</dbReference>
<dbReference type="Proteomes" id="UP000663882">
    <property type="component" value="Unassembled WGS sequence"/>
</dbReference>
<dbReference type="EMBL" id="CAJNOU010000318">
    <property type="protein sequence ID" value="CAF0956658.1"/>
    <property type="molecule type" value="Genomic_DNA"/>
</dbReference>
<evidence type="ECO:0000259" key="2">
    <source>
        <dbReference type="Pfam" id="PF07859"/>
    </source>
</evidence>
<sequence length="349" mass="41206">MDLMHRLLTARIEFLSFFQQSSNISSQYQAFEEIIQLHDPPFYLYKNSNTIELNQFRSTAKQIFKSLYPQSNIQTCQIKPIKFTHNGRTVLSYSIQNSDMHDWTDPSQKFLLYIHGGGFVYGDIDIYSGYECYLSRKYHMPVIHIEYGLSPQYNVYWAIDDVVTVYMSMLKFDPYIHQRIIGMSDSSGGLLWLRLIQIIVERKQSVPLALVLLSPWVDISFNNIEYDNVTDQKRTLFSLQLVTNLREQAFNIDRNLIKFDYFKEYNKQLVKINPKEYSFKGFPPLYVIVGTQELFLWDAIILKNKILENNGQIILEEGYGLMHTYPMFHLWSSEAKCAQNKIRMFIEQF</sequence>
<proteinExistence type="predicted"/>
<reference evidence="4" key="1">
    <citation type="submission" date="2021-02" db="EMBL/GenBank/DDBJ databases">
        <authorList>
            <person name="Nowell W R."/>
        </authorList>
    </citation>
    <scope>NUCLEOTIDE SEQUENCE</scope>
</reference>
<comment type="caution">
    <text evidence="4">The sequence shown here is derived from an EMBL/GenBank/DDBJ whole genome shotgun (WGS) entry which is preliminary data.</text>
</comment>
<dbReference type="Gene3D" id="3.40.50.1820">
    <property type="entry name" value="alpha/beta hydrolase"/>
    <property type="match status" value="1"/>
</dbReference>
<dbReference type="Proteomes" id="UP000663823">
    <property type="component" value="Unassembled WGS sequence"/>
</dbReference>
<dbReference type="Pfam" id="PF07859">
    <property type="entry name" value="Abhydrolase_3"/>
    <property type="match status" value="1"/>
</dbReference>
<organism evidence="4 7">
    <name type="scientific">Rotaria sordida</name>
    <dbReference type="NCBI Taxonomy" id="392033"/>
    <lineage>
        <taxon>Eukaryota</taxon>
        <taxon>Metazoa</taxon>
        <taxon>Spiralia</taxon>
        <taxon>Gnathifera</taxon>
        <taxon>Rotifera</taxon>
        <taxon>Eurotatoria</taxon>
        <taxon>Bdelloidea</taxon>
        <taxon>Philodinida</taxon>
        <taxon>Philodinidae</taxon>
        <taxon>Rotaria</taxon>
    </lineage>
</organism>
<dbReference type="EMBL" id="CAJNOO010001509">
    <property type="protein sequence ID" value="CAF1163749.1"/>
    <property type="molecule type" value="Genomic_DNA"/>
</dbReference>
<evidence type="ECO:0000313" key="4">
    <source>
        <dbReference type="EMBL" id="CAF1163749.1"/>
    </source>
</evidence>
<dbReference type="OrthoDB" id="10035881at2759"/>
<protein>
    <recommendedName>
        <fullName evidence="2">Alpha/beta hydrolase fold-3 domain-containing protein</fullName>
    </recommendedName>
</protein>
<dbReference type="Proteomes" id="UP000663889">
    <property type="component" value="Unassembled WGS sequence"/>
</dbReference>
<dbReference type="InterPro" id="IPR050300">
    <property type="entry name" value="GDXG_lipolytic_enzyme"/>
</dbReference>
<evidence type="ECO:0000313" key="5">
    <source>
        <dbReference type="EMBL" id="CAF3791115.1"/>
    </source>
</evidence>
<dbReference type="SUPFAM" id="SSF53474">
    <property type="entry name" value="alpha/beta-Hydrolases"/>
    <property type="match status" value="1"/>
</dbReference>